<protein>
    <recommendedName>
        <fullName evidence="3">Rad50/SbcC-type AAA domain-containing protein</fullName>
    </recommendedName>
</protein>
<dbReference type="SUPFAM" id="SSF52540">
    <property type="entry name" value="P-loop containing nucleoside triphosphate hydrolases"/>
    <property type="match status" value="2"/>
</dbReference>
<evidence type="ECO:0000313" key="1">
    <source>
        <dbReference type="EMBL" id="GAA0739685.1"/>
    </source>
</evidence>
<gene>
    <name evidence="1" type="ORF">GCM10009107_00630</name>
</gene>
<dbReference type="Proteomes" id="UP001500279">
    <property type="component" value="Unassembled WGS sequence"/>
</dbReference>
<name>A0ABN1JHE8_9BURK</name>
<evidence type="ECO:0008006" key="3">
    <source>
        <dbReference type="Google" id="ProtNLM"/>
    </source>
</evidence>
<dbReference type="RefSeq" id="WP_141284018.1">
    <property type="nucleotide sequence ID" value="NZ_BAAAEW010000001.1"/>
</dbReference>
<dbReference type="EMBL" id="BAAAEW010000001">
    <property type="protein sequence ID" value="GAA0739685.1"/>
    <property type="molecule type" value="Genomic_DNA"/>
</dbReference>
<sequence>MDESVAEAPALPNIALPVFKSLKIAGYELFPGVGRTGIDRPILPGITVIAGINGLGKTTLLNVMLRLLVGPFNPQKVNPFEVGAKSHDLVGWKHARRFFRSRVSDGAVHATARAEISFGTHHLTVERALKDLSIKHLEYDGADLDPTEAEYGRAVVEANRYSALGVRSLRSY</sequence>
<proteinExistence type="predicted"/>
<dbReference type="InterPro" id="IPR027417">
    <property type="entry name" value="P-loop_NTPase"/>
</dbReference>
<organism evidence="1 2">
    <name type="scientific">Ideonella azotifigens</name>
    <dbReference type="NCBI Taxonomy" id="513160"/>
    <lineage>
        <taxon>Bacteria</taxon>
        <taxon>Pseudomonadati</taxon>
        <taxon>Pseudomonadota</taxon>
        <taxon>Betaproteobacteria</taxon>
        <taxon>Burkholderiales</taxon>
        <taxon>Sphaerotilaceae</taxon>
        <taxon>Ideonella</taxon>
    </lineage>
</organism>
<accession>A0ABN1JHE8</accession>
<evidence type="ECO:0000313" key="2">
    <source>
        <dbReference type="Proteomes" id="UP001500279"/>
    </source>
</evidence>
<keyword evidence="2" id="KW-1185">Reference proteome</keyword>
<reference evidence="1 2" key="1">
    <citation type="journal article" date="2019" name="Int. J. Syst. Evol. Microbiol.">
        <title>The Global Catalogue of Microorganisms (GCM) 10K type strain sequencing project: providing services to taxonomists for standard genome sequencing and annotation.</title>
        <authorList>
            <consortium name="The Broad Institute Genomics Platform"/>
            <consortium name="The Broad Institute Genome Sequencing Center for Infectious Disease"/>
            <person name="Wu L."/>
            <person name="Ma J."/>
        </authorList>
    </citation>
    <scope>NUCLEOTIDE SEQUENCE [LARGE SCALE GENOMIC DNA]</scope>
    <source>
        <strain evidence="1 2">JCM 15503</strain>
    </source>
</reference>
<comment type="caution">
    <text evidence="1">The sequence shown here is derived from an EMBL/GenBank/DDBJ whole genome shotgun (WGS) entry which is preliminary data.</text>
</comment>
<dbReference type="Gene3D" id="3.40.50.300">
    <property type="entry name" value="P-loop containing nucleotide triphosphate hydrolases"/>
    <property type="match status" value="1"/>
</dbReference>